<evidence type="ECO:0000313" key="2">
    <source>
        <dbReference type="EMBL" id="MCX2725734.1"/>
    </source>
</evidence>
<dbReference type="Proteomes" id="UP001300261">
    <property type="component" value="Unassembled WGS sequence"/>
</dbReference>
<name>A0ABT3R9J0_9HYPH</name>
<proteinExistence type="predicted"/>
<dbReference type="RefSeq" id="WP_265966874.1">
    <property type="nucleotide sequence ID" value="NZ_JAPEVI010000003.1"/>
</dbReference>
<keyword evidence="1" id="KW-0732">Signal</keyword>
<feature type="chain" id="PRO_5045092587" evidence="1">
    <location>
        <begin position="20"/>
        <end position="117"/>
    </location>
</feature>
<organism evidence="2 3">
    <name type="scientific">Roseibium salinum</name>
    <dbReference type="NCBI Taxonomy" id="1604349"/>
    <lineage>
        <taxon>Bacteria</taxon>
        <taxon>Pseudomonadati</taxon>
        <taxon>Pseudomonadota</taxon>
        <taxon>Alphaproteobacteria</taxon>
        <taxon>Hyphomicrobiales</taxon>
        <taxon>Stappiaceae</taxon>
        <taxon>Roseibium</taxon>
    </lineage>
</organism>
<sequence length="117" mass="12402">MRSLFIAFLIVLFAGVQTAAAFSNAHKDTTVSEQAMSVGQGAPDMVDAAFSHHAKCCEKSGKAGSIAKTFSCSADCLSYYVDSVAHQVLVGTTLETLPLHVRTSVKTAPHVRPPKHV</sequence>
<accession>A0ABT3R9J0</accession>
<reference evidence="2 3" key="1">
    <citation type="journal article" date="2016" name="Int. J. Syst. Evol. Microbiol.">
        <title>Labrenzia salina sp. nov., isolated from the rhizosphere of the halophyte Arthrocnemum macrostachyum.</title>
        <authorList>
            <person name="Camacho M."/>
            <person name="Redondo-Gomez S."/>
            <person name="Rodriguez-Llorente I."/>
            <person name="Rohde M."/>
            <person name="Sproer C."/>
            <person name="Schumann P."/>
            <person name="Klenk H.P."/>
            <person name="Montero-Calasanz M.D.C."/>
        </authorList>
    </citation>
    <scope>NUCLEOTIDE SEQUENCE [LARGE SCALE GENOMIC DNA]</scope>
    <source>
        <strain evidence="2 3">DSM 29163</strain>
    </source>
</reference>
<feature type="signal peptide" evidence="1">
    <location>
        <begin position="1"/>
        <end position="19"/>
    </location>
</feature>
<protein>
    <submittedName>
        <fullName evidence="2">Uncharacterized protein</fullName>
    </submittedName>
</protein>
<evidence type="ECO:0000313" key="3">
    <source>
        <dbReference type="Proteomes" id="UP001300261"/>
    </source>
</evidence>
<evidence type="ECO:0000256" key="1">
    <source>
        <dbReference type="SAM" id="SignalP"/>
    </source>
</evidence>
<comment type="caution">
    <text evidence="2">The sequence shown here is derived from an EMBL/GenBank/DDBJ whole genome shotgun (WGS) entry which is preliminary data.</text>
</comment>
<gene>
    <name evidence="2" type="ORF">ON753_25805</name>
</gene>
<dbReference type="EMBL" id="JAPEVI010000003">
    <property type="protein sequence ID" value="MCX2725734.1"/>
    <property type="molecule type" value="Genomic_DNA"/>
</dbReference>
<keyword evidence="3" id="KW-1185">Reference proteome</keyword>